<keyword evidence="2" id="KW-0472">Membrane</keyword>
<protein>
    <submittedName>
        <fullName evidence="3">Ankyrin-2</fullName>
    </submittedName>
</protein>
<feature type="compositionally biased region" description="Acidic residues" evidence="1">
    <location>
        <begin position="503"/>
        <end position="529"/>
    </location>
</feature>
<keyword evidence="2" id="KW-1133">Transmembrane helix</keyword>
<organism evidence="3 4">
    <name type="scientific">Durusdinium trenchii</name>
    <dbReference type="NCBI Taxonomy" id="1381693"/>
    <lineage>
        <taxon>Eukaryota</taxon>
        <taxon>Sar</taxon>
        <taxon>Alveolata</taxon>
        <taxon>Dinophyceae</taxon>
        <taxon>Suessiales</taxon>
        <taxon>Symbiodiniaceae</taxon>
        <taxon>Durusdinium</taxon>
    </lineage>
</organism>
<feature type="transmembrane region" description="Helical" evidence="2">
    <location>
        <begin position="769"/>
        <end position="796"/>
    </location>
</feature>
<dbReference type="EMBL" id="CAXAMM010023781">
    <property type="protein sequence ID" value="CAK9054216.1"/>
    <property type="molecule type" value="Genomic_DNA"/>
</dbReference>
<keyword evidence="2" id="KW-0812">Transmembrane</keyword>
<reference evidence="3 4" key="1">
    <citation type="submission" date="2024-02" db="EMBL/GenBank/DDBJ databases">
        <authorList>
            <person name="Chen Y."/>
            <person name="Shah S."/>
            <person name="Dougan E. K."/>
            <person name="Thang M."/>
            <person name="Chan C."/>
        </authorList>
    </citation>
    <scope>NUCLEOTIDE SEQUENCE [LARGE SCALE GENOMIC DNA]</scope>
</reference>
<dbReference type="Proteomes" id="UP001642464">
    <property type="component" value="Unassembled WGS sequence"/>
</dbReference>
<feature type="transmembrane region" description="Helical" evidence="2">
    <location>
        <begin position="668"/>
        <end position="687"/>
    </location>
</feature>
<evidence type="ECO:0000313" key="4">
    <source>
        <dbReference type="Proteomes" id="UP001642464"/>
    </source>
</evidence>
<feature type="transmembrane region" description="Helical" evidence="2">
    <location>
        <begin position="694"/>
        <end position="715"/>
    </location>
</feature>
<evidence type="ECO:0000256" key="2">
    <source>
        <dbReference type="SAM" id="Phobius"/>
    </source>
</evidence>
<sequence>MDQGDDVASPVQGVLAAQASRSPLRGSLDALQDLLMGELPLEVLTQQLRSWRGCEHVVEGSLSKDALRHLLNMTLQAIRQSAWEEALVCSNVMEECSNLDQGLVSWVEEDQFIHKFQAALQLVVASFGEMLEESMLPGQKLGAGGQLEEMESKQTLPGSVELSALVTSLCGLLLSANRRADQRFALCRRDVSGAKAVPRGLQARRALADVLNTLLEEHLILTIEPGASRLVETLCAARPVRTSQRVSRGLAGAFTADPKLHEMLVEMLWRGLRRQDDGSPNQAGTGTVVWAACLGEAAKAPALELLAALRGPRVARQLKEEVSAEHVKDWGIDLALQISRRPEVHYLDCSISWGGLRANECAATFSSHSLHVVQNPDAVVARGFPLRLTVLLEPLKACGTLAPGVAELVWLSEGILQIESSAWEARTRRAKRDRMVDEGKTKEIFEDLNKLFQGEQRRHPGDAAETDSLRWGAEGEPNPGRADQPDDESERTPEETTRSLWDSDADYDSQSEQDSDADYDSQSEQDSDVDDKLVSIWQRLERNGLLGPGTRRWFQHFCFALPGRLCAFATISACIYCLVRPNEQIVALLGKKAFNLAGAMCAIATLCGISSAYGATHILHDTSFRKLVTRVKSSQAPAFTADDDQFNEKDSDWRGRRFDFDWLPMLNLIARLLGYALLIGIPLCPAFESDPMYLLAWLLAVVFLVFFCPGCFYIQTLVVKLSHHHVKGLIEDIEHAAKRKAPGKPAQFWQEMTEKHKKMDRTLETIWDLAMWMVLPHFISSVAFGTIGLVACLTGLATRSDSLALAGLPILLIMLFEVTNRLDEMASITKMCMSTATKTPMTSILASAIAASGKSPWKNDAGCKSVGYNDLADERADHARFLQYLRTNRAGVEVRGVLIDSNLIGRVYLHCGTGFLALFSYLLANLNIHQEDLLTGSQEAIRHVSNILFNQ</sequence>
<feature type="region of interest" description="Disordered" evidence="1">
    <location>
        <begin position="451"/>
        <end position="529"/>
    </location>
</feature>
<proteinExistence type="predicted"/>
<gene>
    <name evidence="3" type="ORF">SCF082_LOCUS29456</name>
</gene>
<feature type="transmembrane region" description="Helical" evidence="2">
    <location>
        <begin position="593"/>
        <end position="615"/>
    </location>
</feature>
<feature type="transmembrane region" description="Helical" evidence="2">
    <location>
        <begin position="803"/>
        <end position="822"/>
    </location>
</feature>
<accession>A0ABP0MSC3</accession>
<comment type="caution">
    <text evidence="3">The sequence shown here is derived from an EMBL/GenBank/DDBJ whole genome shotgun (WGS) entry which is preliminary data.</text>
</comment>
<keyword evidence="4" id="KW-1185">Reference proteome</keyword>
<evidence type="ECO:0000313" key="3">
    <source>
        <dbReference type="EMBL" id="CAK9054216.1"/>
    </source>
</evidence>
<evidence type="ECO:0000256" key="1">
    <source>
        <dbReference type="SAM" id="MobiDB-lite"/>
    </source>
</evidence>
<feature type="compositionally biased region" description="Basic and acidic residues" evidence="1">
    <location>
        <begin position="451"/>
        <end position="462"/>
    </location>
</feature>
<name>A0ABP0MSC3_9DINO</name>
<feature type="transmembrane region" description="Helical" evidence="2">
    <location>
        <begin position="561"/>
        <end position="581"/>
    </location>
</feature>